<evidence type="ECO:0000313" key="6">
    <source>
        <dbReference type="Proteomes" id="UP000267096"/>
    </source>
</evidence>
<dbReference type="PANTHER" id="PTHR24251">
    <property type="entry name" value="OVOCHYMASE-RELATED"/>
    <property type="match status" value="1"/>
</dbReference>
<evidence type="ECO:0000313" key="7">
    <source>
        <dbReference type="WBParaSite" id="ASIM_0001683501-mRNA-1"/>
    </source>
</evidence>
<keyword evidence="6" id="KW-1185">Reference proteome</keyword>
<evidence type="ECO:0000259" key="4">
    <source>
        <dbReference type="PROSITE" id="PS01180"/>
    </source>
</evidence>
<dbReference type="Proteomes" id="UP000267096">
    <property type="component" value="Unassembled WGS sequence"/>
</dbReference>
<dbReference type="Gene3D" id="2.60.120.290">
    <property type="entry name" value="Spermadhesin, CUB domain"/>
    <property type="match status" value="1"/>
</dbReference>
<evidence type="ECO:0000256" key="2">
    <source>
        <dbReference type="ARBA" id="ARBA00023157"/>
    </source>
</evidence>
<dbReference type="PANTHER" id="PTHR24251:SF50">
    <property type="entry name" value="ATTRACTIN-LIKE 1A"/>
    <property type="match status" value="1"/>
</dbReference>
<gene>
    <name evidence="5" type="ORF">ASIM_LOCUS16242</name>
</gene>
<feature type="domain" description="CUB" evidence="4">
    <location>
        <begin position="1"/>
        <end position="87"/>
    </location>
</feature>
<reference evidence="7" key="1">
    <citation type="submission" date="2017-02" db="UniProtKB">
        <authorList>
            <consortium name="WormBaseParasite"/>
        </authorList>
    </citation>
    <scope>IDENTIFICATION</scope>
</reference>
<dbReference type="EMBL" id="UYRR01032928">
    <property type="protein sequence ID" value="VDK57227.1"/>
    <property type="molecule type" value="Genomic_DNA"/>
</dbReference>
<keyword evidence="2" id="KW-1015">Disulfide bond</keyword>
<evidence type="ECO:0000256" key="3">
    <source>
        <dbReference type="PROSITE-ProRule" id="PRU00059"/>
    </source>
</evidence>
<proteinExistence type="predicted"/>
<comment type="caution">
    <text evidence="3">Lacks conserved residue(s) required for the propagation of feature annotation.</text>
</comment>
<dbReference type="CDD" id="cd00041">
    <property type="entry name" value="CUB"/>
    <property type="match status" value="1"/>
</dbReference>
<keyword evidence="1" id="KW-0677">Repeat</keyword>
<sequence>MKFVEFKIKITDMDIEYHVECKHDFLKLYEGGGTDSSLIHTYCNNPDEEPLQERFKEVKSRGRFITLYFYTDKTVQRKGFRIEYSFSGFENGSF</sequence>
<accession>A0A0M3K794</accession>
<reference evidence="5 6" key="2">
    <citation type="submission" date="2018-11" db="EMBL/GenBank/DDBJ databases">
        <authorList>
            <consortium name="Pathogen Informatics"/>
        </authorList>
    </citation>
    <scope>NUCLEOTIDE SEQUENCE [LARGE SCALE GENOMIC DNA]</scope>
</reference>
<evidence type="ECO:0000256" key="1">
    <source>
        <dbReference type="ARBA" id="ARBA00022737"/>
    </source>
</evidence>
<dbReference type="Pfam" id="PF00431">
    <property type="entry name" value="CUB"/>
    <property type="match status" value="1"/>
</dbReference>
<organism evidence="7">
    <name type="scientific">Anisakis simplex</name>
    <name type="common">Herring worm</name>
    <dbReference type="NCBI Taxonomy" id="6269"/>
    <lineage>
        <taxon>Eukaryota</taxon>
        <taxon>Metazoa</taxon>
        <taxon>Ecdysozoa</taxon>
        <taxon>Nematoda</taxon>
        <taxon>Chromadorea</taxon>
        <taxon>Rhabditida</taxon>
        <taxon>Spirurina</taxon>
        <taxon>Ascaridomorpha</taxon>
        <taxon>Ascaridoidea</taxon>
        <taxon>Anisakidae</taxon>
        <taxon>Anisakis</taxon>
        <taxon>Anisakis simplex complex</taxon>
    </lineage>
</organism>
<evidence type="ECO:0000313" key="5">
    <source>
        <dbReference type="EMBL" id="VDK57227.1"/>
    </source>
</evidence>
<name>A0A0M3K794_ANISI</name>
<dbReference type="SUPFAM" id="SSF49854">
    <property type="entry name" value="Spermadhesin, CUB domain"/>
    <property type="match status" value="1"/>
</dbReference>
<dbReference type="OrthoDB" id="5863188at2759"/>
<dbReference type="AlphaFoldDB" id="A0A0M3K794"/>
<dbReference type="InterPro" id="IPR000859">
    <property type="entry name" value="CUB_dom"/>
</dbReference>
<protein>
    <submittedName>
        <fullName evidence="7">CUB domain-containing protein</fullName>
    </submittedName>
</protein>
<dbReference type="InterPro" id="IPR035914">
    <property type="entry name" value="Sperma_CUB_dom_sf"/>
</dbReference>
<dbReference type="WBParaSite" id="ASIM_0001683501-mRNA-1">
    <property type="protein sequence ID" value="ASIM_0001683501-mRNA-1"/>
    <property type="gene ID" value="ASIM_0001683501"/>
</dbReference>
<dbReference type="PROSITE" id="PS01180">
    <property type="entry name" value="CUB"/>
    <property type="match status" value="1"/>
</dbReference>